<name>A0A0G4GH43_9ALVE</name>
<dbReference type="VEuPathDB" id="CryptoDB:Cvel_21819"/>
<reference evidence="6" key="1">
    <citation type="submission" date="2014-11" db="EMBL/GenBank/DDBJ databases">
        <authorList>
            <person name="Otto D Thomas"/>
            <person name="Naeem Raeece"/>
        </authorList>
    </citation>
    <scope>NUCLEOTIDE SEQUENCE</scope>
</reference>
<evidence type="ECO:0000256" key="4">
    <source>
        <dbReference type="PIRSR" id="PIRSR606689-1"/>
    </source>
</evidence>
<dbReference type="GO" id="GO:0005794">
    <property type="term" value="C:Golgi apparatus"/>
    <property type="evidence" value="ECO:0007669"/>
    <property type="project" value="TreeGrafter"/>
</dbReference>
<dbReference type="InterPro" id="IPR005225">
    <property type="entry name" value="Small_GTP-bd"/>
</dbReference>
<sequence length="208" mass="23296">MFGLLYGLWKWLFEKDKVNVLIIGPDNAGKTTVLEQLKSVFGKPSLHPEKIVPTIGFNLAQLEVDSIEAVFWDVGGGETVRPIWDNYFVDADGLVFVLDSADSSRLDEVRDLVRTHVFENPKLSECAPILVFSNKQDLEGCLSEADLSRKLDLQAFRDSRGPRLALRVQDCSALKKQGLEEGIRWLITAAKASKQHSHHHTAGGRRRT</sequence>
<dbReference type="PhylomeDB" id="A0A0G4GH43"/>
<dbReference type="FunFam" id="3.40.50.300:FF:001166">
    <property type="entry name" value="ADP-ribosylation factor D"/>
    <property type="match status" value="1"/>
</dbReference>
<dbReference type="NCBIfam" id="TIGR00231">
    <property type="entry name" value="small_GTP"/>
    <property type="match status" value="1"/>
</dbReference>
<dbReference type="InterPro" id="IPR027417">
    <property type="entry name" value="P-loop_NTPase"/>
</dbReference>
<evidence type="ECO:0000313" key="6">
    <source>
        <dbReference type="EMBL" id="CEM28790.1"/>
    </source>
</evidence>
<dbReference type="GO" id="GO:0034067">
    <property type="term" value="P:protein localization to Golgi apparatus"/>
    <property type="evidence" value="ECO:0007669"/>
    <property type="project" value="TreeGrafter"/>
</dbReference>
<dbReference type="GO" id="GO:0006886">
    <property type="term" value="P:intracellular protein transport"/>
    <property type="evidence" value="ECO:0007669"/>
    <property type="project" value="TreeGrafter"/>
</dbReference>
<organism evidence="6">
    <name type="scientific">Chromera velia CCMP2878</name>
    <dbReference type="NCBI Taxonomy" id="1169474"/>
    <lineage>
        <taxon>Eukaryota</taxon>
        <taxon>Sar</taxon>
        <taxon>Alveolata</taxon>
        <taxon>Colpodellida</taxon>
        <taxon>Chromeraceae</taxon>
        <taxon>Chromera</taxon>
    </lineage>
</organism>
<keyword evidence="3 4" id="KW-0342">GTP-binding</keyword>
<gene>
    <name evidence="6" type="ORF">Cvel_21819</name>
</gene>
<dbReference type="CDD" id="cd00878">
    <property type="entry name" value="Arf_Arl"/>
    <property type="match status" value="1"/>
</dbReference>
<dbReference type="PANTHER" id="PTHR45909">
    <property type="entry name" value="ADP-RIBOSYLATION FACTOR-RELATED PROTEIN 1"/>
    <property type="match status" value="1"/>
</dbReference>
<dbReference type="PRINTS" id="PR00449">
    <property type="entry name" value="RASTRNSFRMNG"/>
</dbReference>
<dbReference type="InterPro" id="IPR024156">
    <property type="entry name" value="Small_GTPase_ARF"/>
</dbReference>
<proteinExistence type="inferred from homology"/>
<feature type="binding site" evidence="5">
    <location>
        <position position="31"/>
    </location>
    <ligand>
        <name>Mg(2+)</name>
        <dbReference type="ChEBI" id="CHEBI:18420"/>
    </ligand>
</feature>
<feature type="binding site" evidence="4">
    <location>
        <begin position="24"/>
        <end position="31"/>
    </location>
    <ligand>
        <name>GTP</name>
        <dbReference type="ChEBI" id="CHEBI:37565"/>
    </ligand>
</feature>
<keyword evidence="2 4" id="KW-0547">Nucleotide-binding</keyword>
<dbReference type="PROSITE" id="PS51417">
    <property type="entry name" value="ARF"/>
    <property type="match status" value="1"/>
</dbReference>
<dbReference type="Pfam" id="PF00025">
    <property type="entry name" value="Arf"/>
    <property type="match status" value="1"/>
</dbReference>
<keyword evidence="5" id="KW-0479">Metal-binding</keyword>
<feature type="binding site" evidence="4">
    <location>
        <position position="76"/>
    </location>
    <ligand>
        <name>GTP</name>
        <dbReference type="ChEBI" id="CHEBI:37565"/>
    </ligand>
</feature>
<feature type="binding site" evidence="5">
    <location>
        <position position="54"/>
    </location>
    <ligand>
        <name>Mg(2+)</name>
        <dbReference type="ChEBI" id="CHEBI:18420"/>
    </ligand>
</feature>
<feature type="binding site" evidence="4">
    <location>
        <begin position="134"/>
        <end position="137"/>
    </location>
    <ligand>
        <name>GTP</name>
        <dbReference type="ChEBI" id="CHEBI:37565"/>
    </ligand>
</feature>
<dbReference type="SMART" id="SM00178">
    <property type="entry name" value="SAR"/>
    <property type="match status" value="1"/>
</dbReference>
<dbReference type="InterPro" id="IPR006689">
    <property type="entry name" value="Small_GTPase_ARF/SAR"/>
</dbReference>
<evidence type="ECO:0000256" key="5">
    <source>
        <dbReference type="PIRSR" id="PIRSR606689-2"/>
    </source>
</evidence>
<dbReference type="GO" id="GO:0005525">
    <property type="term" value="F:GTP binding"/>
    <property type="evidence" value="ECO:0007669"/>
    <property type="project" value="UniProtKB-KW"/>
</dbReference>
<dbReference type="GO" id="GO:0046872">
    <property type="term" value="F:metal ion binding"/>
    <property type="evidence" value="ECO:0007669"/>
    <property type="project" value="UniProtKB-KW"/>
</dbReference>
<accession>A0A0G4GH43</accession>
<dbReference type="PANTHER" id="PTHR45909:SF1">
    <property type="entry name" value="ADP-RIBOSYLATION FACTOR-RELATED PROTEIN 1"/>
    <property type="match status" value="1"/>
</dbReference>
<dbReference type="Gene3D" id="3.40.50.300">
    <property type="entry name" value="P-loop containing nucleotide triphosphate hydrolases"/>
    <property type="match status" value="1"/>
</dbReference>
<dbReference type="SMART" id="SM00177">
    <property type="entry name" value="ARF"/>
    <property type="match status" value="1"/>
</dbReference>
<comment type="similarity">
    <text evidence="1">Belongs to the small GTPase superfamily. Arf family.</text>
</comment>
<dbReference type="AlphaFoldDB" id="A0A0G4GH43"/>
<dbReference type="EMBL" id="CDMZ01001194">
    <property type="protein sequence ID" value="CEM28790.1"/>
    <property type="molecule type" value="Genomic_DNA"/>
</dbReference>
<evidence type="ECO:0000256" key="2">
    <source>
        <dbReference type="ARBA" id="ARBA00022741"/>
    </source>
</evidence>
<evidence type="ECO:0000256" key="1">
    <source>
        <dbReference type="ARBA" id="ARBA00010290"/>
    </source>
</evidence>
<dbReference type="GO" id="GO:0003924">
    <property type="term" value="F:GTPase activity"/>
    <property type="evidence" value="ECO:0007669"/>
    <property type="project" value="InterPro"/>
</dbReference>
<evidence type="ECO:0000256" key="3">
    <source>
        <dbReference type="ARBA" id="ARBA00023134"/>
    </source>
</evidence>
<protein>
    <submittedName>
        <fullName evidence="6">Uncharacterized protein</fullName>
    </submittedName>
</protein>
<dbReference type="SUPFAM" id="SSF52540">
    <property type="entry name" value="P-loop containing nucleoside triphosphate hydrolases"/>
    <property type="match status" value="1"/>
</dbReference>
<dbReference type="GO" id="GO:0043001">
    <property type="term" value="P:Golgi to plasma membrane protein transport"/>
    <property type="evidence" value="ECO:0007669"/>
    <property type="project" value="TreeGrafter"/>
</dbReference>
<keyword evidence="5" id="KW-0460">Magnesium</keyword>